<protein>
    <submittedName>
        <fullName evidence="3">Uncharacterized protein</fullName>
    </submittedName>
</protein>
<evidence type="ECO:0000313" key="3">
    <source>
        <dbReference type="EMBL" id="CAE8598104.1"/>
    </source>
</evidence>
<keyword evidence="2" id="KW-1133">Transmembrane helix</keyword>
<feature type="compositionally biased region" description="Low complexity" evidence="1">
    <location>
        <begin position="95"/>
        <end position="119"/>
    </location>
</feature>
<keyword evidence="4" id="KW-1185">Reference proteome</keyword>
<feature type="transmembrane region" description="Helical" evidence="2">
    <location>
        <begin position="146"/>
        <end position="169"/>
    </location>
</feature>
<evidence type="ECO:0000313" key="4">
    <source>
        <dbReference type="Proteomes" id="UP000654075"/>
    </source>
</evidence>
<feature type="region of interest" description="Disordered" evidence="1">
    <location>
        <begin position="92"/>
        <end position="127"/>
    </location>
</feature>
<reference evidence="3" key="1">
    <citation type="submission" date="2021-02" db="EMBL/GenBank/DDBJ databases">
        <authorList>
            <person name="Dougan E. K."/>
            <person name="Rhodes N."/>
            <person name="Thang M."/>
            <person name="Chan C."/>
        </authorList>
    </citation>
    <scope>NUCLEOTIDE SEQUENCE</scope>
</reference>
<comment type="caution">
    <text evidence="3">The sequence shown here is derived from an EMBL/GenBank/DDBJ whole genome shotgun (WGS) entry which is preliminary data.</text>
</comment>
<proteinExistence type="predicted"/>
<evidence type="ECO:0000256" key="1">
    <source>
        <dbReference type="SAM" id="MobiDB-lite"/>
    </source>
</evidence>
<sequence>MIIVESPIRLELAMAFETLWCPAGLGDFTDDADKKQVAYFMKLLLRNKLQASLAMGKFHEYRLLLNMQGNLLKNLPISYGLTNSLVTKVLPSLPKKNNNNSSNNNNTNNTNKTTNNNNNDAVPPEDEQSATVQEFLHQNLGCSKCYFLILLLLVILVSCCCSVDVIFMLSPQCI</sequence>
<accession>A0A813EHZ6</accession>
<name>A0A813EHZ6_POLGL</name>
<keyword evidence="2" id="KW-0472">Membrane</keyword>
<keyword evidence="2" id="KW-0812">Transmembrane</keyword>
<dbReference type="Proteomes" id="UP000654075">
    <property type="component" value="Unassembled WGS sequence"/>
</dbReference>
<evidence type="ECO:0000256" key="2">
    <source>
        <dbReference type="SAM" id="Phobius"/>
    </source>
</evidence>
<dbReference type="EMBL" id="CAJNNV010010035">
    <property type="protein sequence ID" value="CAE8598104.1"/>
    <property type="molecule type" value="Genomic_DNA"/>
</dbReference>
<dbReference type="AlphaFoldDB" id="A0A813EHZ6"/>
<organism evidence="3 4">
    <name type="scientific">Polarella glacialis</name>
    <name type="common">Dinoflagellate</name>
    <dbReference type="NCBI Taxonomy" id="89957"/>
    <lineage>
        <taxon>Eukaryota</taxon>
        <taxon>Sar</taxon>
        <taxon>Alveolata</taxon>
        <taxon>Dinophyceae</taxon>
        <taxon>Suessiales</taxon>
        <taxon>Suessiaceae</taxon>
        <taxon>Polarella</taxon>
    </lineage>
</organism>
<gene>
    <name evidence="3" type="ORF">PGLA1383_LOCUS16517</name>
</gene>